<accession>A0A1Q8TE74</accession>
<organism evidence="1 2">
    <name type="scientific">Chromohalobacter japonicus</name>
    <dbReference type="NCBI Taxonomy" id="223900"/>
    <lineage>
        <taxon>Bacteria</taxon>
        <taxon>Pseudomonadati</taxon>
        <taxon>Pseudomonadota</taxon>
        <taxon>Gammaproteobacteria</taxon>
        <taxon>Oceanospirillales</taxon>
        <taxon>Halomonadaceae</taxon>
        <taxon>Chromohalobacter</taxon>
    </lineage>
</organism>
<comment type="caution">
    <text evidence="1">The sequence shown here is derived from an EMBL/GenBank/DDBJ whole genome shotgun (WGS) entry which is preliminary data.</text>
</comment>
<name>A0A1Q8TE74_9GAMM</name>
<dbReference type="RefSeq" id="WP_075368746.1">
    <property type="nucleotide sequence ID" value="NZ_MSDQ01000015.1"/>
</dbReference>
<evidence type="ECO:0000313" key="1">
    <source>
        <dbReference type="EMBL" id="OLO11991.1"/>
    </source>
</evidence>
<dbReference type="AlphaFoldDB" id="A0A1Q8TE74"/>
<proteinExistence type="predicted"/>
<gene>
    <name evidence="1" type="ORF">BTW10_06770</name>
</gene>
<dbReference type="Proteomes" id="UP000186806">
    <property type="component" value="Unassembled WGS sequence"/>
</dbReference>
<reference evidence="1 2" key="1">
    <citation type="submission" date="2016-12" db="EMBL/GenBank/DDBJ databases">
        <title>Draft genome sequences of strains Salinicola socius SMB35, Salinicola sp. MH3R3-1 and Chromohalobacter sp. SMB17 from the Verkhnekamsk potash mining region of Russia.</title>
        <authorList>
            <person name="Mavrodi D.V."/>
            <person name="Olsson B.E."/>
            <person name="Korsakova E.S."/>
            <person name="Pyankova A."/>
            <person name="Mavrodi O.V."/>
            <person name="Plotnikova E.G."/>
        </authorList>
    </citation>
    <scope>NUCLEOTIDE SEQUENCE [LARGE SCALE GENOMIC DNA]</scope>
    <source>
        <strain evidence="1 2">SMB17</strain>
    </source>
</reference>
<protein>
    <submittedName>
        <fullName evidence="1">Uncharacterized protein</fullName>
    </submittedName>
</protein>
<evidence type="ECO:0000313" key="2">
    <source>
        <dbReference type="Proteomes" id="UP000186806"/>
    </source>
</evidence>
<dbReference type="EMBL" id="MSDQ01000015">
    <property type="protein sequence ID" value="OLO11991.1"/>
    <property type="molecule type" value="Genomic_DNA"/>
</dbReference>
<dbReference type="STRING" id="223900.GCA_000821045_02249"/>
<keyword evidence="2" id="KW-1185">Reference proteome</keyword>
<sequence length="143" mass="15448">MKLWGILLLVSGGLLDDSSSLPAQPPDKPGAITAQIARDHLQWASASDEEMYLAQASVRKLLKYPATAVFRDIRAVGPRVGGPSNRVVCGQVNARCERGDYLGYRLFVARQGAQAAIMSSSLHRSGWDPNAVAAALIEWQQMA</sequence>